<sequence>LGFLDEKIKEKDKKYVEENYLVMLPTTSGPCRFGKYKEILRDFADRQGLEKVPIVGPSSITGYFDIPLPEKFNSRDKTKLQQILVKGIQASDLLEDITLRFRPYAKNRQKINELKRLRLKELEKVVEKGARTKEIVEWGKETVEAFKKTNLQNNERFPLVLYIGEIYMRQHDPYTNYVIEELEKQGLEMIRSPIIEWINYINEINQRKSKRGTILGLKNLYLNSLRYVNRDNSSKTEDLNRKAKEYLNKTLKEVKKFTAVSVKQLYIGHVGKRIARPFHKLLHGRHVLPRPIKTIETLEKENEYHRDIEGESPINSAIAYYLMHDLIHFQNDAYISGIFHIGPFTCMQEGVATAKIEAMAKELRKKKPELVFPIIHAFFGDSPNANLDAEIAVFKEQCYQKRNILKDKNVA</sequence>
<organism evidence="1">
    <name type="scientific">marine sediment metagenome</name>
    <dbReference type="NCBI Taxonomy" id="412755"/>
    <lineage>
        <taxon>unclassified sequences</taxon>
        <taxon>metagenomes</taxon>
        <taxon>ecological metagenomes</taxon>
    </lineage>
</organism>
<reference evidence="1" key="1">
    <citation type="journal article" date="2014" name="Front. Microbiol.">
        <title>High frequency of phylogenetically diverse reductive dehalogenase-homologous genes in deep subseafloor sedimentary metagenomes.</title>
        <authorList>
            <person name="Kawai M."/>
            <person name="Futagami T."/>
            <person name="Toyoda A."/>
            <person name="Takaki Y."/>
            <person name="Nishi S."/>
            <person name="Hori S."/>
            <person name="Arai W."/>
            <person name="Tsubouchi T."/>
            <person name="Morono Y."/>
            <person name="Uchiyama I."/>
            <person name="Ito T."/>
            <person name="Fujiyama A."/>
            <person name="Inagaki F."/>
            <person name="Takami H."/>
        </authorList>
    </citation>
    <scope>NUCLEOTIDE SEQUENCE</scope>
    <source>
        <strain evidence="1">Expedition CK06-06</strain>
    </source>
</reference>
<comment type="caution">
    <text evidence="1">The sequence shown here is derived from an EMBL/GenBank/DDBJ whole genome shotgun (WGS) entry which is preliminary data.</text>
</comment>
<evidence type="ECO:0000313" key="1">
    <source>
        <dbReference type="EMBL" id="GAF72460.1"/>
    </source>
</evidence>
<evidence type="ECO:0008006" key="2">
    <source>
        <dbReference type="Google" id="ProtNLM"/>
    </source>
</evidence>
<dbReference type="PANTHER" id="PTHR32329:SF2">
    <property type="entry name" value="BIFUNCTIONAL PROTEIN [INCLUDES 2-HYDROXYACYL-COA DEHYDRATASE (N-TER) AND ITS ACTIVATOR DOMAIN (C_TERM)"/>
    <property type="match status" value="1"/>
</dbReference>
<feature type="non-terminal residue" evidence="1">
    <location>
        <position position="1"/>
    </location>
</feature>
<gene>
    <name evidence="1" type="ORF">S01H1_13014</name>
</gene>
<accession>X0T8T3</accession>
<dbReference type="EMBL" id="BARS01006703">
    <property type="protein sequence ID" value="GAF72460.1"/>
    <property type="molecule type" value="Genomic_DNA"/>
</dbReference>
<dbReference type="InterPro" id="IPR051805">
    <property type="entry name" value="Dehydratase_Activator_Redct"/>
</dbReference>
<name>X0T8T3_9ZZZZ</name>
<dbReference type="AlphaFoldDB" id="X0T8T3"/>
<feature type="non-terminal residue" evidence="1">
    <location>
        <position position="411"/>
    </location>
</feature>
<proteinExistence type="predicted"/>
<protein>
    <recommendedName>
        <fullName evidence="2">DUF2229 domain-containing protein</fullName>
    </recommendedName>
</protein>
<dbReference type="PANTHER" id="PTHR32329">
    <property type="entry name" value="BIFUNCTIONAL PROTEIN [INCLUDES 2-HYDROXYACYL-COA DEHYDRATASE (N-TER) AND ITS ACTIVATOR DOMAIN (C_TERM)-RELATED"/>
    <property type="match status" value="1"/>
</dbReference>